<accession>A0A366LXM1</accession>
<proteinExistence type="predicted"/>
<evidence type="ECO:0000256" key="1">
    <source>
        <dbReference type="SAM" id="Phobius"/>
    </source>
</evidence>
<feature type="transmembrane region" description="Helical" evidence="1">
    <location>
        <begin position="20"/>
        <end position="38"/>
    </location>
</feature>
<name>A0A366LXM1_9ACTN</name>
<protein>
    <submittedName>
        <fullName evidence="2">Uncharacterized protein</fullName>
    </submittedName>
</protein>
<dbReference type="AlphaFoldDB" id="A0A366LXM1"/>
<comment type="caution">
    <text evidence="2">The sequence shown here is derived from an EMBL/GenBank/DDBJ whole genome shotgun (WGS) entry which is preliminary data.</text>
</comment>
<keyword evidence="1" id="KW-1133">Transmembrane helix</keyword>
<keyword evidence="1" id="KW-0812">Transmembrane</keyword>
<keyword evidence="1" id="KW-0472">Membrane</keyword>
<sequence>MPPSLPRFRSLRVALFLVLRYAPDGIVRLLAGVVAVLAKDKERGRRALALPTSRMRQARRAAS</sequence>
<dbReference type="EMBL" id="QMEY01000009">
    <property type="protein sequence ID" value="RBQ18054.1"/>
    <property type="molecule type" value="Genomic_DNA"/>
</dbReference>
<dbReference type="Proteomes" id="UP000253303">
    <property type="component" value="Unassembled WGS sequence"/>
</dbReference>
<keyword evidence="3" id="KW-1185">Reference proteome</keyword>
<gene>
    <name evidence="2" type="ORF">DP939_22070</name>
</gene>
<evidence type="ECO:0000313" key="2">
    <source>
        <dbReference type="EMBL" id="RBQ18054.1"/>
    </source>
</evidence>
<reference evidence="2 3" key="1">
    <citation type="submission" date="2018-06" db="EMBL/GenBank/DDBJ databases">
        <title>Sphaerisporangium craniellae sp. nov., isolated from a marine sponge in the South China Sea.</title>
        <authorList>
            <person name="Li L."/>
        </authorList>
    </citation>
    <scope>NUCLEOTIDE SEQUENCE [LARGE SCALE GENOMIC DNA]</scope>
    <source>
        <strain evidence="2 3">LHW63015</strain>
    </source>
</reference>
<organism evidence="2 3">
    <name type="scientific">Spongiactinospora rosea</name>
    <dbReference type="NCBI Taxonomy" id="2248750"/>
    <lineage>
        <taxon>Bacteria</taxon>
        <taxon>Bacillati</taxon>
        <taxon>Actinomycetota</taxon>
        <taxon>Actinomycetes</taxon>
        <taxon>Streptosporangiales</taxon>
        <taxon>Streptosporangiaceae</taxon>
        <taxon>Spongiactinospora</taxon>
    </lineage>
</organism>
<evidence type="ECO:0000313" key="3">
    <source>
        <dbReference type="Proteomes" id="UP000253303"/>
    </source>
</evidence>